<organism evidence="2 3">
    <name type="scientific">Marivirga salinarum</name>
    <dbReference type="NCBI Taxonomy" id="3059078"/>
    <lineage>
        <taxon>Bacteria</taxon>
        <taxon>Pseudomonadati</taxon>
        <taxon>Bacteroidota</taxon>
        <taxon>Cytophagia</taxon>
        <taxon>Cytophagales</taxon>
        <taxon>Marivirgaceae</taxon>
        <taxon>Marivirga</taxon>
    </lineage>
</organism>
<protein>
    <recommendedName>
        <fullName evidence="4">General stress protein CsbD</fullName>
    </recommendedName>
</protein>
<dbReference type="Proteomes" id="UP001230496">
    <property type="component" value="Chromosome"/>
</dbReference>
<keyword evidence="3" id="KW-1185">Reference proteome</keyword>
<dbReference type="KEGG" id="msaa:QYS49_24065"/>
<evidence type="ECO:0000313" key="2">
    <source>
        <dbReference type="EMBL" id="WKK74743.2"/>
    </source>
</evidence>
<dbReference type="EMBL" id="CP129971">
    <property type="protein sequence ID" value="WKK74743.2"/>
    <property type="molecule type" value="Genomic_DNA"/>
</dbReference>
<evidence type="ECO:0000313" key="3">
    <source>
        <dbReference type="Proteomes" id="UP001230496"/>
    </source>
</evidence>
<reference evidence="2 3" key="1">
    <citation type="submission" date="2023-08" db="EMBL/GenBank/DDBJ databases">
        <title>Comparative genomics and taxonomic characterization of three novel marine species of genus Marivirga.</title>
        <authorList>
            <person name="Muhammad N."/>
            <person name="Kim S.-G."/>
        </authorList>
    </citation>
    <scope>NUCLEOTIDE SEQUENCE [LARGE SCALE GENOMIC DNA]</scope>
    <source>
        <strain evidence="2 3">BDSF4-3</strain>
    </source>
</reference>
<sequence>MNTNESKSKDNFQISGDWDAQSQQLKSEYPQLTDSDLKYEKGKENEIIDRMENRLNKDRNTVLGIINDNQKEDQKRNQKSYQNENHQDETSQERK</sequence>
<feature type="compositionally biased region" description="Basic and acidic residues" evidence="1">
    <location>
        <begin position="1"/>
        <end position="10"/>
    </location>
</feature>
<feature type="region of interest" description="Disordered" evidence="1">
    <location>
        <begin position="58"/>
        <end position="95"/>
    </location>
</feature>
<gene>
    <name evidence="2" type="ORF">QYS49_24065</name>
</gene>
<name>A0AA49GDY5_9BACT</name>
<dbReference type="AlphaFoldDB" id="A0AA49GDY5"/>
<feature type="compositionally biased region" description="Basic and acidic residues" evidence="1">
    <location>
        <begin position="85"/>
        <end position="95"/>
    </location>
</feature>
<feature type="region of interest" description="Disordered" evidence="1">
    <location>
        <begin position="1"/>
        <end position="38"/>
    </location>
</feature>
<dbReference type="Gene3D" id="1.10.1470.10">
    <property type="entry name" value="YjbJ"/>
    <property type="match status" value="1"/>
</dbReference>
<dbReference type="InterPro" id="IPR036629">
    <property type="entry name" value="YjbJ_sf"/>
</dbReference>
<accession>A0AA49GDY5</accession>
<feature type="compositionally biased region" description="Polar residues" evidence="1">
    <location>
        <begin position="20"/>
        <end position="34"/>
    </location>
</feature>
<proteinExistence type="predicted"/>
<dbReference type="RefSeq" id="WP_308347290.1">
    <property type="nucleotide sequence ID" value="NZ_CP129971.1"/>
</dbReference>
<evidence type="ECO:0008006" key="4">
    <source>
        <dbReference type="Google" id="ProtNLM"/>
    </source>
</evidence>
<evidence type="ECO:0000256" key="1">
    <source>
        <dbReference type="SAM" id="MobiDB-lite"/>
    </source>
</evidence>